<protein>
    <submittedName>
        <fullName evidence="6">Transcriptional regulator, LysR family</fullName>
    </submittedName>
</protein>
<evidence type="ECO:0000259" key="5">
    <source>
        <dbReference type="PROSITE" id="PS50931"/>
    </source>
</evidence>
<sequence length="304" mass="34373">MDKTVTHLNSLRAIEATTRLGSYASAAKEIGVTPEAIGQLVRSYEAYLGYKLFRRKVSGVKRLTINQDFSDIILDVRDAFEMLSQSAQSLKNITEKGTLTVSVPPSFASHVLIPNMYFFREMYPDINLKLDISDDIIDIFNNQSEIAVRYAKSGWKNESDILFSNEKVFPVCTPEYFKNHPYLSHPTGLINTTLIHDLTIAGSDFPNWQQWIETFNIDYKEIPSISFNTSISAIDAVLLNHGVALGREEMVKKQIAAGTLINLYPELYLNTGRSYFVVHANNPTPKLVAFIKWLKSIYELECDG</sequence>
<keyword evidence="3" id="KW-0238">DNA-binding</keyword>
<dbReference type="AlphaFoldDB" id="A0A090ICP5"/>
<dbReference type="GO" id="GO:0043565">
    <property type="term" value="F:sequence-specific DNA binding"/>
    <property type="evidence" value="ECO:0007669"/>
    <property type="project" value="TreeGrafter"/>
</dbReference>
<dbReference type="Pfam" id="PF03466">
    <property type="entry name" value="LysR_substrate"/>
    <property type="match status" value="1"/>
</dbReference>
<dbReference type="OrthoDB" id="5877876at2"/>
<dbReference type="PANTHER" id="PTHR30537">
    <property type="entry name" value="HTH-TYPE TRANSCRIPTIONAL REGULATOR"/>
    <property type="match status" value="1"/>
</dbReference>
<dbReference type="EMBL" id="FPLJ01000132">
    <property type="protein sequence ID" value="SGZ02708.1"/>
    <property type="molecule type" value="Genomic_DNA"/>
</dbReference>
<dbReference type="PATRIC" id="fig|80854.5.peg.1851"/>
<dbReference type="GO" id="GO:0003700">
    <property type="term" value="F:DNA-binding transcription factor activity"/>
    <property type="evidence" value="ECO:0007669"/>
    <property type="project" value="InterPro"/>
</dbReference>
<dbReference type="STRING" id="80854.MVIS_1738"/>
<dbReference type="InterPro" id="IPR058163">
    <property type="entry name" value="LysR-type_TF_proteobact-type"/>
</dbReference>
<dbReference type="SUPFAM" id="SSF53850">
    <property type="entry name" value="Periplasmic binding protein-like II"/>
    <property type="match status" value="1"/>
</dbReference>
<organism evidence="6 9">
    <name type="scientific">Moritella viscosa</name>
    <dbReference type="NCBI Taxonomy" id="80854"/>
    <lineage>
        <taxon>Bacteria</taxon>
        <taxon>Pseudomonadati</taxon>
        <taxon>Pseudomonadota</taxon>
        <taxon>Gammaproteobacteria</taxon>
        <taxon>Alteromonadales</taxon>
        <taxon>Moritellaceae</taxon>
        <taxon>Moritella</taxon>
    </lineage>
</organism>
<dbReference type="GO" id="GO:0006351">
    <property type="term" value="P:DNA-templated transcription"/>
    <property type="evidence" value="ECO:0007669"/>
    <property type="project" value="TreeGrafter"/>
</dbReference>
<feature type="domain" description="HTH lysR-type" evidence="5">
    <location>
        <begin position="1"/>
        <end position="64"/>
    </location>
</feature>
<dbReference type="InterPro" id="IPR036390">
    <property type="entry name" value="WH_DNA-bd_sf"/>
</dbReference>
<dbReference type="Gene3D" id="1.10.10.10">
    <property type="entry name" value="Winged helix-like DNA-binding domain superfamily/Winged helix DNA-binding domain"/>
    <property type="match status" value="1"/>
</dbReference>
<gene>
    <name evidence="7" type="ORF">MT2528_4457</name>
    <name evidence="6" type="ORF">NVI5450_1304</name>
</gene>
<dbReference type="InterPro" id="IPR036388">
    <property type="entry name" value="WH-like_DNA-bd_sf"/>
</dbReference>
<accession>A0A090ICP5</accession>
<dbReference type="RefSeq" id="WP_045110021.1">
    <property type="nucleotide sequence ID" value="NZ_CAWQZC010000054.1"/>
</dbReference>
<evidence type="ECO:0000313" key="9">
    <source>
        <dbReference type="Proteomes" id="UP000183794"/>
    </source>
</evidence>
<dbReference type="Pfam" id="PF00126">
    <property type="entry name" value="HTH_1"/>
    <property type="match status" value="1"/>
</dbReference>
<evidence type="ECO:0000256" key="2">
    <source>
        <dbReference type="ARBA" id="ARBA00023015"/>
    </source>
</evidence>
<dbReference type="InterPro" id="IPR000847">
    <property type="entry name" value="LysR_HTH_N"/>
</dbReference>
<keyword evidence="2" id="KW-0805">Transcription regulation</keyword>
<evidence type="ECO:0000256" key="1">
    <source>
        <dbReference type="ARBA" id="ARBA00009437"/>
    </source>
</evidence>
<keyword evidence="4" id="KW-0804">Transcription</keyword>
<dbReference type="Gene3D" id="3.40.190.10">
    <property type="entry name" value="Periplasmic binding protein-like II"/>
    <property type="match status" value="2"/>
</dbReference>
<comment type="similarity">
    <text evidence="1">Belongs to the LysR transcriptional regulatory family.</text>
</comment>
<dbReference type="InterPro" id="IPR005119">
    <property type="entry name" value="LysR_subst-bd"/>
</dbReference>
<name>A0A090ICP5_9GAMM</name>
<dbReference type="Proteomes" id="UP000183794">
    <property type="component" value="Unassembled WGS sequence"/>
</dbReference>
<reference evidence="7 8" key="1">
    <citation type="submission" date="2016-11" db="EMBL/GenBank/DDBJ databases">
        <authorList>
            <person name="Klemetsen T."/>
        </authorList>
    </citation>
    <scope>NUCLEOTIDE SEQUENCE [LARGE SCALE GENOMIC DNA]</scope>
    <source>
        <strain evidence="7">MT 2528</strain>
    </source>
</reference>
<evidence type="ECO:0000256" key="3">
    <source>
        <dbReference type="ARBA" id="ARBA00023125"/>
    </source>
</evidence>
<dbReference type="SUPFAM" id="SSF46785">
    <property type="entry name" value="Winged helix' DNA-binding domain"/>
    <property type="match status" value="1"/>
</dbReference>
<dbReference type="Proteomes" id="UP000182660">
    <property type="component" value="Unassembled WGS sequence"/>
</dbReference>
<dbReference type="PROSITE" id="PS50931">
    <property type="entry name" value="HTH_LYSR"/>
    <property type="match status" value="1"/>
</dbReference>
<dbReference type="HOGENOM" id="CLU_039613_37_0_6"/>
<dbReference type="EMBL" id="FPLD01000042">
    <property type="protein sequence ID" value="SGY91930.1"/>
    <property type="molecule type" value="Genomic_DNA"/>
</dbReference>
<evidence type="ECO:0000313" key="7">
    <source>
        <dbReference type="EMBL" id="SGZ02708.1"/>
    </source>
</evidence>
<evidence type="ECO:0000313" key="6">
    <source>
        <dbReference type="EMBL" id="SGY91930.1"/>
    </source>
</evidence>
<keyword evidence="8" id="KW-1185">Reference proteome</keyword>
<evidence type="ECO:0000313" key="8">
    <source>
        <dbReference type="Proteomes" id="UP000182660"/>
    </source>
</evidence>
<reference evidence="6 9" key="2">
    <citation type="submission" date="2016-11" db="EMBL/GenBank/DDBJ databases">
        <authorList>
            <person name="Jaros S."/>
            <person name="Januszkiewicz K."/>
            <person name="Wedrychowicz H."/>
        </authorList>
    </citation>
    <scope>NUCLEOTIDE SEQUENCE [LARGE SCALE GENOMIC DNA]</scope>
    <source>
        <strain evidence="6">NVI 5450</strain>
    </source>
</reference>
<dbReference type="PANTHER" id="PTHR30537:SF32">
    <property type="entry name" value="HTH-TYPE TRANSCRIPTIONAL REGULATOR DSDC"/>
    <property type="match status" value="1"/>
</dbReference>
<dbReference type="GeneID" id="61295039"/>
<proteinExistence type="inferred from homology"/>
<dbReference type="KEGG" id="mvs:MVIS_1738"/>
<evidence type="ECO:0000256" key="4">
    <source>
        <dbReference type="ARBA" id="ARBA00023163"/>
    </source>
</evidence>